<sequence>MNAISMTAKSPVKPPRSRSHHRMSAQRAAEAVRTTLRGEAVVTLQKLVPALGVLPRDQVYDRILDNPELLDGCFQVFRSNPQAFESLLVRSDKTPIVTEADPLRCGRSLSQVIAMVVRSCARRYFHRALKEPAVRRPPPPKPGLLEWLGLVKPAPKKQRLSRADRLYHAISDHLLYEWQARLIPYYAPLPEQLVRALGPRILAIREPAELIEIAQSGRIPSTLAHAPDPTLPPAPLAAGAAPGTTPGAAGANPARGAARPVASRMLEEELWAACEKANLGRHMNQPDKAQLRRMVAIAAGANATVFTTLRSDLNLTTLQTAALLCAIVAALTPGKYLRLFGAPGERLALDIVVMVVRREQFGVMSSPDEIGRQALEVGTSVLRALRNSTLDV</sequence>
<proteinExistence type="predicted"/>
<feature type="compositionally biased region" description="Low complexity" evidence="1">
    <location>
        <begin position="236"/>
        <end position="255"/>
    </location>
</feature>
<keyword evidence="3" id="KW-1185">Reference proteome</keyword>
<organism evidence="2 3">
    <name type="scientific">Novispirillum itersonii</name>
    <name type="common">Aquaspirillum itersonii</name>
    <dbReference type="NCBI Taxonomy" id="189"/>
    <lineage>
        <taxon>Bacteria</taxon>
        <taxon>Pseudomonadati</taxon>
        <taxon>Pseudomonadota</taxon>
        <taxon>Alphaproteobacteria</taxon>
        <taxon>Rhodospirillales</taxon>
        <taxon>Novispirillaceae</taxon>
        <taxon>Novispirillum</taxon>
    </lineage>
</organism>
<feature type="region of interest" description="Disordered" evidence="1">
    <location>
        <begin position="221"/>
        <end position="255"/>
    </location>
</feature>
<reference evidence="2 3" key="1">
    <citation type="submission" date="2020-08" db="EMBL/GenBank/DDBJ databases">
        <title>Genomic Encyclopedia of Type Strains, Phase IV (KMG-IV): sequencing the most valuable type-strain genomes for metagenomic binning, comparative biology and taxonomic classification.</title>
        <authorList>
            <person name="Goeker M."/>
        </authorList>
    </citation>
    <scope>NUCLEOTIDE SEQUENCE [LARGE SCALE GENOMIC DNA]</scope>
    <source>
        <strain evidence="2 3">DSM 11590</strain>
    </source>
</reference>
<dbReference type="AlphaFoldDB" id="A0A7W9ZGJ3"/>
<accession>A0A7W9ZGJ3</accession>
<dbReference type="EMBL" id="JACIIX010000007">
    <property type="protein sequence ID" value="MBB6210830.1"/>
    <property type="molecule type" value="Genomic_DNA"/>
</dbReference>
<dbReference type="RefSeq" id="WP_184263647.1">
    <property type="nucleotide sequence ID" value="NZ_JACIIX010000007.1"/>
</dbReference>
<feature type="region of interest" description="Disordered" evidence="1">
    <location>
        <begin position="1"/>
        <end position="25"/>
    </location>
</feature>
<name>A0A7W9ZGJ3_NOVIT</name>
<evidence type="ECO:0000256" key="1">
    <source>
        <dbReference type="SAM" id="MobiDB-lite"/>
    </source>
</evidence>
<evidence type="ECO:0000313" key="2">
    <source>
        <dbReference type="EMBL" id="MBB6210830.1"/>
    </source>
</evidence>
<dbReference type="Proteomes" id="UP000544872">
    <property type="component" value="Unassembled WGS sequence"/>
</dbReference>
<gene>
    <name evidence="2" type="ORF">FHS48_002255</name>
</gene>
<evidence type="ECO:0000313" key="3">
    <source>
        <dbReference type="Proteomes" id="UP000544872"/>
    </source>
</evidence>
<feature type="compositionally biased region" description="Basic residues" evidence="1">
    <location>
        <begin position="15"/>
        <end position="24"/>
    </location>
</feature>
<comment type="caution">
    <text evidence="2">The sequence shown here is derived from an EMBL/GenBank/DDBJ whole genome shotgun (WGS) entry which is preliminary data.</text>
</comment>
<protein>
    <submittedName>
        <fullName evidence="2">Uncharacterized protein</fullName>
    </submittedName>
</protein>